<evidence type="ECO:0000256" key="1">
    <source>
        <dbReference type="SAM" id="Phobius"/>
    </source>
</evidence>
<feature type="transmembrane region" description="Helical" evidence="1">
    <location>
        <begin position="198"/>
        <end position="220"/>
    </location>
</feature>
<keyword evidence="1" id="KW-0812">Transmembrane</keyword>
<feature type="transmembrane region" description="Helical" evidence="1">
    <location>
        <begin position="35"/>
        <end position="59"/>
    </location>
</feature>
<organism evidence="4">
    <name type="scientific">freshwater metagenome</name>
    <dbReference type="NCBI Taxonomy" id="449393"/>
    <lineage>
        <taxon>unclassified sequences</taxon>
        <taxon>metagenomes</taxon>
        <taxon>ecological metagenomes</taxon>
    </lineage>
</organism>
<dbReference type="EMBL" id="CAEZVO010000004">
    <property type="protein sequence ID" value="CAB4625999.1"/>
    <property type="molecule type" value="Genomic_DNA"/>
</dbReference>
<feature type="transmembrane region" description="Helical" evidence="1">
    <location>
        <begin position="171"/>
        <end position="192"/>
    </location>
</feature>
<feature type="transmembrane region" description="Helical" evidence="1">
    <location>
        <begin position="128"/>
        <end position="150"/>
    </location>
</feature>
<name>A0A6J6JQC9_9ZZZZ</name>
<dbReference type="EMBL" id="CAEZWA010000011">
    <property type="protein sequence ID" value="CAB4638595.1"/>
    <property type="molecule type" value="Genomic_DNA"/>
</dbReference>
<dbReference type="EMBL" id="CAEZSZ010000034">
    <property type="protein sequence ID" value="CAB4553216.1"/>
    <property type="molecule type" value="Genomic_DNA"/>
</dbReference>
<keyword evidence="1" id="KW-0472">Membrane</keyword>
<keyword evidence="1" id="KW-1133">Transmembrane helix</keyword>
<dbReference type="PIRSF" id="PIRSF010219">
    <property type="entry name" value="UCP010219"/>
    <property type="match status" value="1"/>
</dbReference>
<feature type="transmembrane region" description="Helical" evidence="1">
    <location>
        <begin position="65"/>
        <end position="82"/>
    </location>
</feature>
<proteinExistence type="predicted"/>
<accession>A0A6J6JQC9</accession>
<evidence type="ECO:0000313" key="3">
    <source>
        <dbReference type="EMBL" id="CAB4625999.1"/>
    </source>
</evidence>
<sequence length="228" mass="24701">MNESSTPKSSDREKAAARLGLTDENGQLSLSKQSLLTSVGGWLGIVEAVLPALVFVTILSLTQQAVAAVVSAVSISVFFLVLQIIRKKPLTQAIAGAIGIAISAFLPLREGGQPADYFLQGFFTNAAYLAALLISLMVRWPLIGVLVGLLTGQGSTWRKNKQQMRRYQAATFIWVGLFSARLVVQVPLYFAGATETLGVFRIAMGVPLYALCIWFTWLLLRGVINQRG</sequence>
<dbReference type="Pfam" id="PF11361">
    <property type="entry name" value="DUF3159"/>
    <property type="match status" value="1"/>
</dbReference>
<gene>
    <name evidence="2" type="ORF">UFOPK1561_00433</name>
    <name evidence="3" type="ORF">UFOPK2044_00075</name>
    <name evidence="4" type="ORF">UFOPK2165_00117</name>
</gene>
<dbReference type="InterPro" id="IPR016566">
    <property type="entry name" value="UCP010219"/>
</dbReference>
<dbReference type="AlphaFoldDB" id="A0A6J6JQC9"/>
<evidence type="ECO:0000313" key="2">
    <source>
        <dbReference type="EMBL" id="CAB4553216.1"/>
    </source>
</evidence>
<feature type="transmembrane region" description="Helical" evidence="1">
    <location>
        <begin position="89"/>
        <end position="108"/>
    </location>
</feature>
<protein>
    <submittedName>
        <fullName evidence="4">Unannotated protein</fullName>
    </submittedName>
</protein>
<reference evidence="4" key="1">
    <citation type="submission" date="2020-05" db="EMBL/GenBank/DDBJ databases">
        <authorList>
            <person name="Chiriac C."/>
            <person name="Salcher M."/>
            <person name="Ghai R."/>
            <person name="Kavagutti S V."/>
        </authorList>
    </citation>
    <scope>NUCLEOTIDE SEQUENCE</scope>
</reference>
<evidence type="ECO:0000313" key="4">
    <source>
        <dbReference type="EMBL" id="CAB4638595.1"/>
    </source>
</evidence>